<protein>
    <submittedName>
        <fullName evidence="1">Uncharacterized protein</fullName>
    </submittedName>
</protein>
<reference evidence="1 2" key="2">
    <citation type="journal article" date="2018" name="New Phytol.">
        <title>High intraspecific genome diversity in the model arbuscular mycorrhizal symbiont Rhizophagus irregularis.</title>
        <authorList>
            <person name="Chen E.C.H."/>
            <person name="Morin E."/>
            <person name="Beaudet D."/>
            <person name="Noel J."/>
            <person name="Yildirir G."/>
            <person name="Ndikumana S."/>
            <person name="Charron P."/>
            <person name="St-Onge C."/>
            <person name="Giorgi J."/>
            <person name="Kruger M."/>
            <person name="Marton T."/>
            <person name="Ropars J."/>
            <person name="Grigoriev I.V."/>
            <person name="Hainaut M."/>
            <person name="Henrissat B."/>
            <person name="Roux C."/>
            <person name="Martin F."/>
            <person name="Corradi N."/>
        </authorList>
    </citation>
    <scope>NUCLEOTIDE SEQUENCE [LARGE SCALE GENOMIC DNA]</scope>
    <source>
        <strain evidence="1 2">DAOM 197198</strain>
    </source>
</reference>
<accession>A0A2P4PYA9</accession>
<evidence type="ECO:0000313" key="2">
    <source>
        <dbReference type="Proteomes" id="UP000018888"/>
    </source>
</evidence>
<evidence type="ECO:0000313" key="1">
    <source>
        <dbReference type="EMBL" id="POG70365.1"/>
    </source>
</evidence>
<comment type="caution">
    <text evidence="1">The sequence shown here is derived from an EMBL/GenBank/DDBJ whole genome shotgun (WGS) entry which is preliminary data.</text>
</comment>
<reference evidence="1 2" key="1">
    <citation type="journal article" date="2013" name="Proc. Natl. Acad. Sci. U.S.A.">
        <title>Genome of an arbuscular mycorrhizal fungus provides insight into the oldest plant symbiosis.</title>
        <authorList>
            <person name="Tisserant E."/>
            <person name="Malbreil M."/>
            <person name="Kuo A."/>
            <person name="Kohler A."/>
            <person name="Symeonidi A."/>
            <person name="Balestrini R."/>
            <person name="Charron P."/>
            <person name="Duensing N."/>
            <person name="Frei Dit Frey N."/>
            <person name="Gianinazzi-Pearson V."/>
            <person name="Gilbert L.B."/>
            <person name="Handa Y."/>
            <person name="Herr J.R."/>
            <person name="Hijri M."/>
            <person name="Koul R."/>
            <person name="Kawaguchi M."/>
            <person name="Krajinski F."/>
            <person name="Lammers P.J."/>
            <person name="Masclaux F.G."/>
            <person name="Murat C."/>
            <person name="Morin E."/>
            <person name="Ndikumana S."/>
            <person name="Pagni M."/>
            <person name="Petitpierre D."/>
            <person name="Requena N."/>
            <person name="Rosikiewicz P."/>
            <person name="Riley R."/>
            <person name="Saito K."/>
            <person name="San Clemente H."/>
            <person name="Shapiro H."/>
            <person name="van Tuinen D."/>
            <person name="Becard G."/>
            <person name="Bonfante P."/>
            <person name="Paszkowski U."/>
            <person name="Shachar-Hill Y.Y."/>
            <person name="Tuskan G.A."/>
            <person name="Young P.W."/>
            <person name="Sanders I.R."/>
            <person name="Henrissat B."/>
            <person name="Rensing S.A."/>
            <person name="Grigoriev I.V."/>
            <person name="Corradi N."/>
            <person name="Roux C."/>
            <person name="Martin F."/>
        </authorList>
    </citation>
    <scope>NUCLEOTIDE SEQUENCE [LARGE SCALE GENOMIC DNA]</scope>
    <source>
        <strain evidence="1 2">DAOM 197198</strain>
    </source>
</reference>
<dbReference type="Proteomes" id="UP000018888">
    <property type="component" value="Unassembled WGS sequence"/>
</dbReference>
<keyword evidence="2" id="KW-1185">Reference proteome</keyword>
<dbReference type="AlphaFoldDB" id="A0A2P4PYA9"/>
<sequence length="55" mass="6664">MNMYSLSILKNNRIFVYFIGVSFVRLCIDKVENILWFSHFEFSINKIYSIYFKGN</sequence>
<dbReference type="EMBL" id="AUPC02000122">
    <property type="protein sequence ID" value="POG70365.1"/>
    <property type="molecule type" value="Genomic_DNA"/>
</dbReference>
<proteinExistence type="predicted"/>
<gene>
    <name evidence="1" type="ORF">GLOIN_2v1617331</name>
</gene>
<organism evidence="1 2">
    <name type="scientific">Rhizophagus irregularis (strain DAOM 181602 / DAOM 197198 / MUCL 43194)</name>
    <name type="common">Arbuscular mycorrhizal fungus</name>
    <name type="synonym">Glomus intraradices</name>
    <dbReference type="NCBI Taxonomy" id="747089"/>
    <lineage>
        <taxon>Eukaryota</taxon>
        <taxon>Fungi</taxon>
        <taxon>Fungi incertae sedis</taxon>
        <taxon>Mucoromycota</taxon>
        <taxon>Glomeromycotina</taxon>
        <taxon>Glomeromycetes</taxon>
        <taxon>Glomerales</taxon>
        <taxon>Glomeraceae</taxon>
        <taxon>Rhizophagus</taxon>
    </lineage>
</organism>
<name>A0A2P4PYA9_RHIID</name>